<dbReference type="GO" id="GO:0004519">
    <property type="term" value="F:endonuclease activity"/>
    <property type="evidence" value="ECO:0007669"/>
    <property type="project" value="UniProtKB-KW"/>
</dbReference>
<dbReference type="KEGG" id="ceu:A7L45_19145"/>
<dbReference type="SUPFAM" id="SSF51658">
    <property type="entry name" value="Xylose isomerase-like"/>
    <property type="match status" value="1"/>
</dbReference>
<gene>
    <name evidence="2" type="ORF">A7L45_19145</name>
</gene>
<dbReference type="AlphaFoldDB" id="A0A1J0GL16"/>
<dbReference type="EMBL" id="CP015756">
    <property type="protein sequence ID" value="APC42033.1"/>
    <property type="molecule type" value="Genomic_DNA"/>
</dbReference>
<keyword evidence="3" id="KW-1185">Reference proteome</keyword>
<keyword evidence="2" id="KW-0540">Nuclease</keyword>
<evidence type="ECO:0000313" key="2">
    <source>
        <dbReference type="EMBL" id="APC42033.1"/>
    </source>
</evidence>
<dbReference type="STRING" id="1552.A7L45_19145"/>
<dbReference type="InterPro" id="IPR013022">
    <property type="entry name" value="Xyl_isomerase-like_TIM-brl"/>
</dbReference>
<dbReference type="PANTHER" id="PTHR12110:SF21">
    <property type="entry name" value="XYLOSE ISOMERASE-LIKE TIM BARREL DOMAIN-CONTAINING PROTEIN"/>
    <property type="match status" value="1"/>
</dbReference>
<dbReference type="PANTHER" id="PTHR12110">
    <property type="entry name" value="HYDROXYPYRUVATE ISOMERASE"/>
    <property type="match status" value="1"/>
</dbReference>
<keyword evidence="2" id="KW-0255">Endonuclease</keyword>
<evidence type="ECO:0000313" key="3">
    <source>
        <dbReference type="Proteomes" id="UP000182569"/>
    </source>
</evidence>
<dbReference type="InterPro" id="IPR050312">
    <property type="entry name" value="IolE/XylAMocC-like"/>
</dbReference>
<organism evidence="2 3">
    <name type="scientific">Clostridium estertheticum subsp. estertheticum</name>
    <dbReference type="NCBI Taxonomy" id="1552"/>
    <lineage>
        <taxon>Bacteria</taxon>
        <taxon>Bacillati</taxon>
        <taxon>Bacillota</taxon>
        <taxon>Clostridia</taxon>
        <taxon>Eubacteriales</taxon>
        <taxon>Clostridiaceae</taxon>
        <taxon>Clostridium</taxon>
    </lineage>
</organism>
<dbReference type="OrthoDB" id="148059at2"/>
<protein>
    <submittedName>
        <fullName evidence="2">AP endonuclease</fullName>
    </submittedName>
</protein>
<proteinExistence type="predicted"/>
<feature type="domain" description="Xylose isomerase-like TIM barrel" evidence="1">
    <location>
        <begin position="22"/>
        <end position="242"/>
    </location>
</feature>
<reference evidence="3" key="1">
    <citation type="journal article" date="2016" name="Front. Microbiol.">
        <title>Complete Genome Sequence of Clostridium estertheticum DSM 8809, a Microbe Identified in Spoiled Vacuum Packed Beef.</title>
        <authorList>
            <person name="Yu Z."/>
            <person name="Gunn L."/>
            <person name="Brennan E."/>
            <person name="Reid R."/>
            <person name="Wall P.G."/>
            <person name="Gaora O.P."/>
            <person name="Hurley D."/>
            <person name="Bolton D."/>
            <person name="Fanning S."/>
        </authorList>
    </citation>
    <scope>NUCLEOTIDE SEQUENCE [LARGE SCALE GENOMIC DNA]</scope>
    <source>
        <strain evidence="3">DSM 8809</strain>
    </source>
</reference>
<evidence type="ECO:0000259" key="1">
    <source>
        <dbReference type="Pfam" id="PF01261"/>
    </source>
</evidence>
<accession>A0A1J0GL16</accession>
<dbReference type="Gene3D" id="3.20.20.150">
    <property type="entry name" value="Divalent-metal-dependent TIM barrel enzymes"/>
    <property type="match status" value="1"/>
</dbReference>
<dbReference type="RefSeq" id="WP_071614326.1">
    <property type="nucleotide sequence ID" value="NZ_CP015756.1"/>
</dbReference>
<dbReference type="Proteomes" id="UP000182569">
    <property type="component" value="Chromosome"/>
</dbReference>
<keyword evidence="2" id="KW-0378">Hydrolase</keyword>
<dbReference type="InterPro" id="IPR036237">
    <property type="entry name" value="Xyl_isomerase-like_sf"/>
</dbReference>
<sequence length="279" mass="32015">MDIGLSSACFYPKLNTEDSIQTMKELGFNFGEIFLNTHCEYKEEFIRVLLAKKELYEFNVNSVHAFSASFEPYLFDKYDRRRKDVLKQFKEVVKAAKALGANCYTFHGMRYADLSGLDTEFIVDIYNELSYISLEAGIKLAQENVSWCMSSDLKFLTLLSQKSKYPIYFTLDLKQACKANIPIEKYIEVMGSNIVNLHINDRDDNSPCLLPGKGNLDYDNIARNLKDVNYSGKGIIEVYSNNFSSYEELTKVKEFVSGKFNDISEGKSPMFISRNDMPK</sequence>
<dbReference type="Pfam" id="PF01261">
    <property type="entry name" value="AP_endonuc_2"/>
    <property type="match status" value="1"/>
</dbReference>
<name>A0A1J0GL16_9CLOT</name>